<dbReference type="GO" id="GO:0046943">
    <property type="term" value="F:carboxylic acid transmembrane transporter activity"/>
    <property type="evidence" value="ECO:0007669"/>
    <property type="project" value="TreeGrafter"/>
</dbReference>
<evidence type="ECO:0000313" key="9">
    <source>
        <dbReference type="Proteomes" id="UP000533476"/>
    </source>
</evidence>
<dbReference type="PROSITE" id="PS00216">
    <property type="entry name" value="SUGAR_TRANSPORT_1"/>
    <property type="match status" value="1"/>
</dbReference>
<reference evidence="8 9" key="1">
    <citation type="submission" date="2020-04" db="EMBL/GenBank/DDBJ databases">
        <authorList>
            <person name="Zhang R."/>
            <person name="Schippers A."/>
        </authorList>
    </citation>
    <scope>NUCLEOTIDE SEQUENCE [LARGE SCALE GENOMIC DNA]</scope>
    <source>
        <strain evidence="8 9">DSM 109850</strain>
    </source>
</reference>
<name>A0A7Y0L355_9FIRM</name>
<keyword evidence="3 6" id="KW-0812">Transmembrane</keyword>
<dbReference type="SUPFAM" id="SSF103473">
    <property type="entry name" value="MFS general substrate transporter"/>
    <property type="match status" value="1"/>
</dbReference>
<dbReference type="PANTHER" id="PTHR23508:SF10">
    <property type="entry name" value="CARBOXYLIC ACID TRANSPORTER PROTEIN HOMOLOG"/>
    <property type="match status" value="1"/>
</dbReference>
<dbReference type="Pfam" id="PF07690">
    <property type="entry name" value="MFS_1"/>
    <property type="match status" value="1"/>
</dbReference>
<dbReference type="InterPro" id="IPR036259">
    <property type="entry name" value="MFS_trans_sf"/>
</dbReference>
<proteinExistence type="predicted"/>
<dbReference type="InterPro" id="IPR011701">
    <property type="entry name" value="MFS"/>
</dbReference>
<evidence type="ECO:0000256" key="4">
    <source>
        <dbReference type="ARBA" id="ARBA00022989"/>
    </source>
</evidence>
<evidence type="ECO:0000313" key="8">
    <source>
        <dbReference type="EMBL" id="NMP22330.1"/>
    </source>
</evidence>
<dbReference type="AlphaFoldDB" id="A0A7Y0L355"/>
<sequence>MSGGAGIFIGTYDTAAISAALPRLAALWHLSSEAVAALGSAPLLGMIAGSLLAGLYADRWGRRTLLLADFIAFGLAAFASGLASNYDWFLVRFC</sequence>
<dbReference type="EMBL" id="JABBVZ010000020">
    <property type="protein sequence ID" value="NMP22330.1"/>
    <property type="molecule type" value="Genomic_DNA"/>
</dbReference>
<keyword evidence="4 6" id="KW-1133">Transmembrane helix</keyword>
<dbReference type="GO" id="GO:0005886">
    <property type="term" value="C:plasma membrane"/>
    <property type="evidence" value="ECO:0007669"/>
    <property type="project" value="UniProtKB-SubCell"/>
</dbReference>
<feature type="transmembrane region" description="Helical" evidence="6">
    <location>
        <begin position="64"/>
        <end position="83"/>
    </location>
</feature>
<organism evidence="8 9">
    <name type="scientific">Sulfobacillus harzensis</name>
    <dbReference type="NCBI Taxonomy" id="2729629"/>
    <lineage>
        <taxon>Bacteria</taxon>
        <taxon>Bacillati</taxon>
        <taxon>Bacillota</taxon>
        <taxon>Clostridia</taxon>
        <taxon>Eubacteriales</taxon>
        <taxon>Clostridiales Family XVII. Incertae Sedis</taxon>
        <taxon>Sulfobacillus</taxon>
    </lineage>
</organism>
<dbReference type="Gene3D" id="1.20.1250.20">
    <property type="entry name" value="MFS general substrate transporter like domains"/>
    <property type="match status" value="1"/>
</dbReference>
<protein>
    <submittedName>
        <fullName evidence="8">Sugar porter family MFS transporter</fullName>
    </submittedName>
</protein>
<dbReference type="Proteomes" id="UP000533476">
    <property type="component" value="Unassembled WGS sequence"/>
</dbReference>
<evidence type="ECO:0000256" key="3">
    <source>
        <dbReference type="ARBA" id="ARBA00022692"/>
    </source>
</evidence>
<evidence type="ECO:0000256" key="2">
    <source>
        <dbReference type="ARBA" id="ARBA00022448"/>
    </source>
</evidence>
<accession>A0A7Y0L355</accession>
<feature type="domain" description="Major facilitator superfamily (MFS) profile" evidence="7">
    <location>
        <begin position="1"/>
        <end position="94"/>
    </location>
</feature>
<keyword evidence="5 6" id="KW-0472">Membrane</keyword>
<keyword evidence="2" id="KW-0813">Transport</keyword>
<keyword evidence="9" id="KW-1185">Reference proteome</keyword>
<evidence type="ECO:0000256" key="5">
    <source>
        <dbReference type="ARBA" id="ARBA00023136"/>
    </source>
</evidence>
<dbReference type="InterPro" id="IPR020846">
    <property type="entry name" value="MFS_dom"/>
</dbReference>
<evidence type="ECO:0000256" key="6">
    <source>
        <dbReference type="SAM" id="Phobius"/>
    </source>
</evidence>
<dbReference type="PROSITE" id="PS50850">
    <property type="entry name" value="MFS"/>
    <property type="match status" value="1"/>
</dbReference>
<dbReference type="RefSeq" id="WP_169098535.1">
    <property type="nucleotide sequence ID" value="NZ_JABBVZ010000020.1"/>
</dbReference>
<comment type="subcellular location">
    <subcellularLocation>
        <location evidence="1">Cell membrane</location>
        <topology evidence="1">Multi-pass membrane protein</topology>
    </subcellularLocation>
</comment>
<comment type="caution">
    <text evidence="8">The sequence shown here is derived from an EMBL/GenBank/DDBJ whole genome shotgun (WGS) entry which is preliminary data.</text>
</comment>
<dbReference type="PANTHER" id="PTHR23508">
    <property type="entry name" value="CARBOXYLIC ACID TRANSPORTER PROTEIN HOMOLOG"/>
    <property type="match status" value="1"/>
</dbReference>
<evidence type="ECO:0000256" key="1">
    <source>
        <dbReference type="ARBA" id="ARBA00004651"/>
    </source>
</evidence>
<evidence type="ECO:0000259" key="7">
    <source>
        <dbReference type="PROSITE" id="PS50850"/>
    </source>
</evidence>
<feature type="transmembrane region" description="Helical" evidence="6">
    <location>
        <begin position="34"/>
        <end position="57"/>
    </location>
</feature>
<gene>
    <name evidence="8" type="ORF">HIJ39_08185</name>
</gene>
<dbReference type="InterPro" id="IPR005829">
    <property type="entry name" value="Sugar_transporter_CS"/>
</dbReference>